<dbReference type="RefSeq" id="WP_109792647.1">
    <property type="nucleotide sequence ID" value="NZ_PHIG01000025.1"/>
</dbReference>
<dbReference type="EMBL" id="PHIG01000025">
    <property type="protein sequence ID" value="PJK30547.1"/>
    <property type="molecule type" value="Genomic_DNA"/>
</dbReference>
<proteinExistence type="inferred from homology"/>
<keyword evidence="4" id="KW-0235">DNA replication</keyword>
<dbReference type="GO" id="GO:0009360">
    <property type="term" value="C:DNA polymerase III complex"/>
    <property type="evidence" value="ECO:0007669"/>
    <property type="project" value="TreeGrafter"/>
</dbReference>
<keyword evidence="5" id="KW-0239">DNA-directed DNA polymerase</keyword>
<dbReference type="Gene3D" id="3.40.50.300">
    <property type="entry name" value="P-loop containing nucleotide triphosphate hydrolases"/>
    <property type="match status" value="1"/>
</dbReference>
<comment type="similarity">
    <text evidence="6">Belongs to the DNA polymerase HolA subunit family.</text>
</comment>
<keyword evidence="2" id="KW-0808">Transferase</keyword>
<name>A0A2M9G496_9PROT</name>
<dbReference type="OrthoDB" id="9804983at2"/>
<dbReference type="GO" id="GO:0003677">
    <property type="term" value="F:DNA binding"/>
    <property type="evidence" value="ECO:0007669"/>
    <property type="project" value="InterPro"/>
</dbReference>
<dbReference type="SUPFAM" id="SSF52540">
    <property type="entry name" value="P-loop containing nucleoside triphosphate hydrolases"/>
    <property type="match status" value="1"/>
</dbReference>
<comment type="caution">
    <text evidence="8">The sequence shown here is derived from an EMBL/GenBank/DDBJ whole genome shotgun (WGS) entry which is preliminary data.</text>
</comment>
<accession>A0A2M9G496</accession>
<evidence type="ECO:0000256" key="6">
    <source>
        <dbReference type="ARBA" id="ARBA00034754"/>
    </source>
</evidence>
<dbReference type="GO" id="GO:0006261">
    <property type="term" value="P:DNA-templated DNA replication"/>
    <property type="evidence" value="ECO:0007669"/>
    <property type="project" value="TreeGrafter"/>
</dbReference>
<comment type="catalytic activity">
    <reaction evidence="7">
        <text>DNA(n) + a 2'-deoxyribonucleoside 5'-triphosphate = DNA(n+1) + diphosphate</text>
        <dbReference type="Rhea" id="RHEA:22508"/>
        <dbReference type="Rhea" id="RHEA-COMP:17339"/>
        <dbReference type="Rhea" id="RHEA-COMP:17340"/>
        <dbReference type="ChEBI" id="CHEBI:33019"/>
        <dbReference type="ChEBI" id="CHEBI:61560"/>
        <dbReference type="ChEBI" id="CHEBI:173112"/>
        <dbReference type="EC" id="2.7.7.7"/>
    </reaction>
</comment>
<evidence type="ECO:0000256" key="7">
    <source>
        <dbReference type="ARBA" id="ARBA00049244"/>
    </source>
</evidence>
<dbReference type="InterPro" id="IPR027417">
    <property type="entry name" value="P-loop_NTPase"/>
</dbReference>
<dbReference type="PANTHER" id="PTHR34388">
    <property type="entry name" value="DNA POLYMERASE III SUBUNIT DELTA"/>
    <property type="match status" value="1"/>
</dbReference>
<dbReference type="NCBIfam" id="TIGR01128">
    <property type="entry name" value="holA"/>
    <property type="match status" value="1"/>
</dbReference>
<dbReference type="GO" id="GO:0003887">
    <property type="term" value="F:DNA-directed DNA polymerase activity"/>
    <property type="evidence" value="ECO:0007669"/>
    <property type="project" value="UniProtKB-KW"/>
</dbReference>
<dbReference type="EC" id="2.7.7.7" evidence="1"/>
<evidence type="ECO:0000256" key="1">
    <source>
        <dbReference type="ARBA" id="ARBA00012417"/>
    </source>
</evidence>
<evidence type="ECO:0000256" key="2">
    <source>
        <dbReference type="ARBA" id="ARBA00022679"/>
    </source>
</evidence>
<evidence type="ECO:0000256" key="4">
    <source>
        <dbReference type="ARBA" id="ARBA00022705"/>
    </source>
</evidence>
<dbReference type="InterPro" id="IPR008921">
    <property type="entry name" value="DNA_pol3_clamp-load_cplx_C"/>
</dbReference>
<dbReference type="Proteomes" id="UP000229498">
    <property type="component" value="Unassembled WGS sequence"/>
</dbReference>
<dbReference type="AlphaFoldDB" id="A0A2M9G496"/>
<evidence type="ECO:0000256" key="5">
    <source>
        <dbReference type="ARBA" id="ARBA00022932"/>
    </source>
</evidence>
<evidence type="ECO:0000313" key="9">
    <source>
        <dbReference type="Proteomes" id="UP000229498"/>
    </source>
</evidence>
<evidence type="ECO:0000313" key="8">
    <source>
        <dbReference type="EMBL" id="PJK30547.1"/>
    </source>
</evidence>
<organism evidence="8 9">
    <name type="scientific">Minwuia thermotolerans</name>
    <dbReference type="NCBI Taxonomy" id="2056226"/>
    <lineage>
        <taxon>Bacteria</taxon>
        <taxon>Pseudomonadati</taxon>
        <taxon>Pseudomonadota</taxon>
        <taxon>Alphaproteobacteria</taxon>
        <taxon>Minwuiales</taxon>
        <taxon>Minwuiaceae</taxon>
        <taxon>Minwuia</taxon>
    </lineage>
</organism>
<gene>
    <name evidence="8" type="primary">holA</name>
    <name evidence="8" type="ORF">CVT23_06280</name>
</gene>
<dbReference type="Gene3D" id="1.20.272.10">
    <property type="match status" value="1"/>
</dbReference>
<sequence length="343" mass="37195">MEVKPWEVDRYLGGPDWPHRLFVIYGPDTGLVRERAERIAKRLLGDNPDPFQIVRLDADMLSDDPSRLSDETNQIGMFGGERVIRVADAGQAAVGAAAAALFETPPDAAAVIFEAGDIKPSNRLRKLAKDSKAAVALPCYPDGAQDLDRLIGEALSGLRVDPAARAMIARRLGPDRQANRQMLETLATYKLGDDSPVTEPDVAAVLGDQSAVGFDAIAFAAFEGRTADALALLDKSLAEKTPAMLVTLSLARHIEKFDEADAQMEQGKSTDQAVGALRLGPKDRQAAFRRQLGLWPSRKRALARRLCIEADIDMRGGDADDRIVCRNLLLRLGAAALHRPASR</sequence>
<evidence type="ECO:0000256" key="3">
    <source>
        <dbReference type="ARBA" id="ARBA00022695"/>
    </source>
</evidence>
<keyword evidence="3" id="KW-0548">Nucleotidyltransferase</keyword>
<protein>
    <recommendedName>
        <fullName evidence="1">DNA-directed DNA polymerase</fullName>
        <ecNumber evidence="1">2.7.7.7</ecNumber>
    </recommendedName>
</protein>
<reference evidence="8 9" key="1">
    <citation type="submission" date="2017-11" db="EMBL/GenBank/DDBJ databases">
        <title>Draft genome sequence of Rhizobiales bacterium SY3-13.</title>
        <authorList>
            <person name="Sun C."/>
        </authorList>
    </citation>
    <scope>NUCLEOTIDE SEQUENCE [LARGE SCALE GENOMIC DNA]</scope>
    <source>
        <strain evidence="8 9">SY3-13</strain>
    </source>
</reference>
<dbReference type="SUPFAM" id="SSF48019">
    <property type="entry name" value="post-AAA+ oligomerization domain-like"/>
    <property type="match status" value="1"/>
</dbReference>
<keyword evidence="9" id="KW-1185">Reference proteome</keyword>
<dbReference type="PANTHER" id="PTHR34388:SF1">
    <property type="entry name" value="DNA POLYMERASE III SUBUNIT DELTA"/>
    <property type="match status" value="1"/>
</dbReference>
<dbReference type="InterPro" id="IPR005790">
    <property type="entry name" value="DNA_polIII_delta"/>
</dbReference>